<accession>A0ABY7CFC9</accession>
<dbReference type="Proteomes" id="UP001164743">
    <property type="component" value="Chromosome 1A"/>
</dbReference>
<dbReference type="InterPro" id="IPR056810">
    <property type="entry name" value="GNC1-like_N"/>
</dbReference>
<reference evidence="6" key="1">
    <citation type="submission" date="2022-10" db="EMBL/GenBank/DDBJ databases">
        <title>Puccinia triticina Genome sequencing and assembly.</title>
        <authorList>
            <person name="Li C."/>
        </authorList>
    </citation>
    <scope>NUCLEOTIDE SEQUENCE</scope>
    <source>
        <strain evidence="6">Pt15</strain>
    </source>
</reference>
<evidence type="ECO:0000256" key="4">
    <source>
        <dbReference type="SAM" id="SignalP"/>
    </source>
</evidence>
<dbReference type="InterPro" id="IPR057546">
    <property type="entry name" value="HEAT_GCN1"/>
</dbReference>
<dbReference type="Gene3D" id="1.25.10.10">
    <property type="entry name" value="Leucine-rich Repeat Variant"/>
    <property type="match status" value="6"/>
</dbReference>
<evidence type="ECO:0000313" key="7">
    <source>
        <dbReference type="Proteomes" id="UP001164743"/>
    </source>
</evidence>
<evidence type="ECO:0000256" key="1">
    <source>
        <dbReference type="ARBA" id="ARBA00007366"/>
    </source>
</evidence>
<dbReference type="SMART" id="SM01349">
    <property type="entry name" value="TOG"/>
    <property type="match status" value="1"/>
</dbReference>
<dbReference type="SUPFAM" id="SSF48371">
    <property type="entry name" value="ARM repeat"/>
    <property type="match status" value="3"/>
</dbReference>
<dbReference type="GeneID" id="77806846"/>
<dbReference type="Pfam" id="PF24993">
    <property type="entry name" value="GNC1_N"/>
    <property type="match status" value="1"/>
</dbReference>
<dbReference type="InterPro" id="IPR021133">
    <property type="entry name" value="HEAT_type_2"/>
</dbReference>
<dbReference type="Pfam" id="PF24987">
    <property type="entry name" value="HEAT_EF3_N"/>
    <property type="match status" value="2"/>
</dbReference>
<comment type="similarity">
    <text evidence="1">Belongs to the GCN1 family.</text>
</comment>
<feature type="repeat" description="HEAT" evidence="3">
    <location>
        <begin position="2075"/>
        <end position="2113"/>
    </location>
</feature>
<feature type="signal peptide" evidence="4">
    <location>
        <begin position="1"/>
        <end position="19"/>
    </location>
</feature>
<feature type="repeat" description="HEAT" evidence="3">
    <location>
        <begin position="1956"/>
        <end position="1994"/>
    </location>
</feature>
<keyword evidence="7" id="KW-1185">Reference proteome</keyword>
<dbReference type="InterPro" id="IPR056809">
    <property type="entry name" value="HEAT_GCN1_fung"/>
</dbReference>
<dbReference type="EMBL" id="CP110421">
    <property type="protein sequence ID" value="WAQ81537.1"/>
    <property type="molecule type" value="Genomic_DNA"/>
</dbReference>
<evidence type="ECO:0000259" key="5">
    <source>
        <dbReference type="SMART" id="SM01349"/>
    </source>
</evidence>
<dbReference type="Pfam" id="PF13513">
    <property type="entry name" value="HEAT_EZ"/>
    <property type="match status" value="1"/>
</dbReference>
<dbReference type="RefSeq" id="XP_053017092.1">
    <property type="nucleotide sequence ID" value="XM_053165951.1"/>
</dbReference>
<evidence type="ECO:0000313" key="6">
    <source>
        <dbReference type="EMBL" id="WAQ81537.1"/>
    </source>
</evidence>
<dbReference type="PANTHER" id="PTHR23346:SF7">
    <property type="entry name" value="STALLED RIBOSOME SENSOR GCN1"/>
    <property type="match status" value="1"/>
</dbReference>
<dbReference type="InterPro" id="IPR016024">
    <property type="entry name" value="ARM-type_fold"/>
</dbReference>
<organism evidence="6 7">
    <name type="scientific">Puccinia triticina</name>
    <dbReference type="NCBI Taxonomy" id="208348"/>
    <lineage>
        <taxon>Eukaryota</taxon>
        <taxon>Fungi</taxon>
        <taxon>Dikarya</taxon>
        <taxon>Basidiomycota</taxon>
        <taxon>Pucciniomycotina</taxon>
        <taxon>Pucciniomycetes</taxon>
        <taxon>Pucciniales</taxon>
        <taxon>Pucciniaceae</taxon>
        <taxon>Puccinia</taxon>
    </lineage>
</organism>
<dbReference type="InterPro" id="IPR034085">
    <property type="entry name" value="TOG"/>
</dbReference>
<feature type="domain" description="TOG" evidence="5">
    <location>
        <begin position="1782"/>
        <end position="2015"/>
    </location>
</feature>
<feature type="repeat" description="HEAT" evidence="3">
    <location>
        <begin position="2425"/>
        <end position="2463"/>
    </location>
</feature>
<keyword evidence="2" id="KW-0677">Repeat</keyword>
<evidence type="ECO:0000256" key="2">
    <source>
        <dbReference type="ARBA" id="ARBA00022737"/>
    </source>
</evidence>
<dbReference type="Pfam" id="PF12074">
    <property type="entry name" value="Gcn1_N"/>
    <property type="match status" value="1"/>
</dbReference>
<dbReference type="Pfam" id="PF24916">
    <property type="entry name" value="HEAT_GCN1_fung"/>
    <property type="match status" value="1"/>
</dbReference>
<gene>
    <name evidence="6" type="ORF">PtA15_1A879</name>
</gene>
<name>A0ABY7CFC9_9BASI</name>
<dbReference type="PROSITE" id="PS50077">
    <property type="entry name" value="HEAT_REPEAT"/>
    <property type="match status" value="3"/>
</dbReference>
<dbReference type="Pfam" id="PF24984">
    <property type="entry name" value="HEAT_EF3_GNC1"/>
    <property type="match status" value="1"/>
</dbReference>
<dbReference type="InterPro" id="IPR022716">
    <property type="entry name" value="Gcn1_N"/>
</dbReference>
<keyword evidence="4" id="KW-0732">Signal</keyword>
<dbReference type="PANTHER" id="PTHR23346">
    <property type="entry name" value="TRANSLATIONAL ACTIVATOR GCN1-RELATED"/>
    <property type="match status" value="1"/>
</dbReference>
<dbReference type="PROSITE" id="PS51257">
    <property type="entry name" value="PROKAR_LIPOPROTEIN"/>
    <property type="match status" value="1"/>
</dbReference>
<dbReference type="Pfam" id="PF25801">
    <property type="entry name" value="HEAT_GCN1_C_2"/>
    <property type="match status" value="1"/>
</dbReference>
<dbReference type="InterPro" id="IPR011989">
    <property type="entry name" value="ARM-like"/>
</dbReference>
<feature type="chain" id="PRO_5047312757" description="TOG domain-containing protein" evidence="4">
    <location>
        <begin position="20"/>
        <end position="2966"/>
    </location>
</feature>
<protein>
    <recommendedName>
        <fullName evidence="5">TOG domain-containing protein</fullName>
    </recommendedName>
</protein>
<dbReference type="Pfam" id="PF23271">
    <property type="entry name" value="HEAT_GCN1"/>
    <property type="match status" value="1"/>
</dbReference>
<sequence>MRSRSILVSLILMACGVITRPSSIADPDEVEIIGIPKATSLLVEPRETSDPSISDALTFTQQERQSTTSWEPYRLKRHPSAISSRKGLKVFEKLIDDSPLLRSLSSEDRSMVIENWKEKKGTVISLCEESEELELIRLDLQHLVEDRSLKDHPFQNDNQFSSTSSLLKLAGKSASLIKQAKLFELGQVSSDLKLRLILDNNIKGEWLKHFPNESIEIFPSNNFWFSYSKKLWEKMEGLLFGYKHQDFTEASKSYNPVLWKYVFKTMDLWFKEGFINEESIRSAFQNSKMMKPIIYYTISCIGDTEDEDITFESVSSITQIPNWPFSKTPSRVDDYQEPQVEWTITNILENRPTIATRIHRLTQNHRAVTQEMPPDKELIQKWISSSTASASGVDDEDEDDLPVSDRLTWETAIQQGRPKIITTKLSIRIPFLRDELLPLIRKVKSPSILEVSELLKVLFQTIPRYDDTDSRKAVISVLIALIEKSDEISSDSPSFGLRNTVIKWISQEASKSCGKSHSGGCSAASTRLALLVWTAALLENSFSHLASQSSQDSSSITILVNALGNLLDSMQDPKDNRPAFQKSGTVIVRRTIRNNQKEIPRLFEILTCSTSPSVNASLLGVVIDVSLRLRVGKEPVKGARDGVGVGYAVTFKSRILDWWIAQILGSRSLLPPWTTSAFRDFSQQILTQDDFTETVIAPATKFLLRSPEVALPALTQFISMSTLRLPGEVSITFLPAIMSSSKSSNPETRKSSLALFETVFGHEDSDVLLKVVEEISLPIKTGKTSSPEHRATLLNALASLKPKTSFSPSLIKLCCDLLGKETNENALISVSATIQRHLKFLIDSGLEIESAAVQAMCKSMQDPKPLIRKTVCSAIGLSLWRPSRHDPQVTDGQDRQASTYTPMQPQIYPSLLAPLAKALEANLKNASTNPLASAGGPLEGYIAVALCGSSLLRHHTVIQTMWKNNPVLCSLAVGTPKPSFLFLDRIYRKATASPDESMWLSRALDSILEKFKSELARDPVFRNLFAQAVLFLCLECLSHETRKLISELTCEWFKRDPQLVCQFLMEGLRTQAIKSTTHDLFNSPVLGARLRSLLASLFKNTKDMSEDVRRELLVESFVTSHHQVVDDSSSFWISLVRAAALDPEEVTSSNFKRLTQHIQDSITAVSSESSKLSDAAYRAVTTMCLVTPRIAFPEISEYVRESLDPQKFAHIGTFELGVWNTPPGQTFHDVLAPQKNQVQDKGGQDSIEKWEQELRASIEAKKAGGAKILTKAEKALVDAQLSKEADVRDQVKEALAKLKHGFCLIHSLMQARKASENFLTDYAASLVDICLKALQLEIVTLNPTEGFSAFSVMGDFCTERLGSSRLPLTICILRGLETKVVPADMTAESLSDLVTRTLYKIRSLAEQQAIDCRTFCYFAPLLSQVIAKGGLGIMASQIEESLEQIALAVDIISFAGPEATKIQDLRSRLMQDCLAVIGKYPQLIKAATSALVAVVSAASPDATDQDIHTLALGFLSAESQARYAALQAAQPLDMTDIGWSLELWIACHDEDERNANLASDLWLENGLQTPESCLSSLLQLFEHHTPAIRNAAAKSVAETVQIYPHLAKVALAEISTRYEYLARELVPEYDKFGMIIPESLDRNDPWQHRLAQAHALCLLAPSWEKDDILPLFDFLVAQKALGDRNEEVRTRMLAAGNAAIDLRGSEHLEKLISILEDILTRGGTGTDAADHITEAAVLLFGRVARHLRADDERLKEVITRLVDALKTPSEVVQSAVSDCLPPLVRLRREQVPILIQRLLDDTLNAPKYAERRGSAYGLAGAIKGRGITSIQEFSIVDRLRDALEDKKNSRARQGALFAFEILASSLGRLFEPYLIPTTSAMLAAFGDSATEVREAIQDTAREIMRGLSGHAVKLILPSLLNGLDDKQWRTKKGAIELMGAMAYLAPKQLSMSLPTIIPRLTEVLTDTHAQVRAAANNSLKKFGEVVSNPEISAMQNILLAALVDPARKTGKALDNLLGTAFVHYVDTSSLALIVPIIERGLRERSADIKRKATQIVGNLATLTEAKDLSPYLPQLMPRVRQVLVDPVPEARATAAKALGSLVERLGEESFPELVPSLFDTLRTEVPGVDQQGAAQGLSEIMSGLGTEKLDDLLPDIITNTSSPKAFVREGFISLLVFLPATYGDRFAPYLGRIIRPVLNGLADDSDYVRDASMRAGRMIVINHSTKAIELLMPELEQGLFHESWRIRQSSIQLLGDLLFRISGIAAKADLGNEDGEEDEVTIPSADASRVALVDTLGKERRDRVLSAVYITRQDSSSIVRTTSVHIWKALVNNTPKTAREIMPTLMQTLIRILASPGEEQRETAARTLGELVKKLGENILAVINKTLQNAMQSEDVRVRQGVSLAVIDIIASISQTQLEDNQGPLIAIVRSALLDDSDDVRSTAAKAFDALQQRLGSKVVEETLPALLHALRQSGSTPAASLAALKELMRVGASSILPQILPVLTKSPITAFNARALSSLVSVSGGSIARYISKVVDSLRSSWCAEADEEVRDAIDSSLRVIFGSLDELDSINSLMMHLLEVAKSPTPSKRVDGCDLFGIFCASNTSDRSEYDVLWIRQLVSSLDDPVLEVVNSAWLAMDEMVKAMPKTQMDVLVIPLRRTIEGSGIPGRYLPGLSRPSGLKPFMPILLQGILAGTAEQREQAALAFGNLVERTSEEHVKPYVTQITGPLIRIMGDRFPAPVKSAILQTLGILLMRIPQYVKPFFPQLQRTFMKSLNDGTSITVRSKSIAALGLLMKHQPRIDPLIVELLGSIQTTDNKEIHESLVSALSAVVASGAANITDAPMNDIVKLIEEIFHEERHSEPLALALSSLVSAVARFKPSRISNVMSFILSNPPTAVGSVCIREMIDNASEALYELGVEQDVVAFVLSHSAGVPPNIGRPLREAKQLLSTAPKFCSDERVQSKI</sequence>
<proteinExistence type="inferred from homology"/>
<evidence type="ECO:0000256" key="3">
    <source>
        <dbReference type="PROSITE-ProRule" id="PRU00103"/>
    </source>
</evidence>